<keyword evidence="2" id="KW-1185">Reference proteome</keyword>
<organism evidence="1 2">
    <name type="scientific">Gigaspora margarita</name>
    <dbReference type="NCBI Taxonomy" id="4874"/>
    <lineage>
        <taxon>Eukaryota</taxon>
        <taxon>Fungi</taxon>
        <taxon>Fungi incertae sedis</taxon>
        <taxon>Mucoromycota</taxon>
        <taxon>Glomeromycotina</taxon>
        <taxon>Glomeromycetes</taxon>
        <taxon>Diversisporales</taxon>
        <taxon>Gigasporaceae</taxon>
        <taxon>Gigaspora</taxon>
    </lineage>
</organism>
<gene>
    <name evidence="1" type="ORF">GMARGA_LOCUS23805</name>
</gene>
<comment type="caution">
    <text evidence="1">The sequence shown here is derived from an EMBL/GenBank/DDBJ whole genome shotgun (WGS) entry which is preliminary data.</text>
</comment>
<dbReference type="Proteomes" id="UP000789901">
    <property type="component" value="Unassembled WGS sequence"/>
</dbReference>
<evidence type="ECO:0000313" key="1">
    <source>
        <dbReference type="EMBL" id="CAG8804208.1"/>
    </source>
</evidence>
<accession>A0ABN7VXD5</accession>
<feature type="non-terminal residue" evidence="1">
    <location>
        <position position="387"/>
    </location>
</feature>
<dbReference type="EMBL" id="CAJVQB010024467">
    <property type="protein sequence ID" value="CAG8804208.1"/>
    <property type="molecule type" value="Genomic_DNA"/>
</dbReference>
<reference evidence="1 2" key="1">
    <citation type="submission" date="2021-06" db="EMBL/GenBank/DDBJ databases">
        <authorList>
            <person name="Kallberg Y."/>
            <person name="Tangrot J."/>
            <person name="Rosling A."/>
        </authorList>
    </citation>
    <scope>NUCLEOTIDE SEQUENCE [LARGE SCALE GENOMIC DNA]</scope>
    <source>
        <strain evidence="1 2">120-4 pot B 10/14</strain>
    </source>
</reference>
<proteinExistence type="predicted"/>
<sequence length="387" mass="45977">YIKSDNIEESKISEFGTLLDKYKADSNKNALFDSIFSDIHEELEDLNNEISVLQEIYLTDYNSDEESDHETNELSISETYDETSSVEQFHKIYTLYPMRTLMKNEKNHEKRLDKRDDNAFLTKLKQFCCCAQKCLLNINQQAALKRYQEMKAMFQNESNLCFLGIIDASMHATEFKNGIQKKYLTTKYKFEAPKIHGLTGHVSNNAISFTSILNMLKFIMNFANHHGLPSPEHDKINKISISSFQRIWKWYLPRIQFMTAHSDLCMLCKQRRFGAKYWNTNETFQKLNKWIAHYNWAYLEHENYSYLPLTEELNQITNLRVPVNTTKSIEKWVNVFKNWRKKLKNRKEYSPSSLKNRLILLSQYIWGRQLLKSQKEIHNIINYYITP</sequence>
<feature type="non-terminal residue" evidence="1">
    <location>
        <position position="1"/>
    </location>
</feature>
<evidence type="ECO:0000313" key="2">
    <source>
        <dbReference type="Proteomes" id="UP000789901"/>
    </source>
</evidence>
<protein>
    <submittedName>
        <fullName evidence="1">4723_t:CDS:1</fullName>
    </submittedName>
</protein>
<name>A0ABN7VXD5_GIGMA</name>